<comment type="caution">
    <text evidence="2">The sequence shown here is derived from an EMBL/GenBank/DDBJ whole genome shotgun (WGS) entry which is preliminary data.</text>
</comment>
<feature type="chain" id="PRO_5047222706" evidence="1">
    <location>
        <begin position="30"/>
        <end position="78"/>
    </location>
</feature>
<dbReference type="EMBL" id="JBEXZR010000011">
    <property type="protein sequence ID" value="MEU0708599.1"/>
    <property type="molecule type" value="Genomic_DNA"/>
</dbReference>
<feature type="signal peptide" evidence="1">
    <location>
        <begin position="1"/>
        <end position="29"/>
    </location>
</feature>
<evidence type="ECO:0000313" key="2">
    <source>
        <dbReference type="EMBL" id="MEU0708599.1"/>
    </source>
</evidence>
<gene>
    <name evidence="2" type="ORF">ABZ508_14700</name>
</gene>
<keyword evidence="1" id="KW-0732">Signal</keyword>
<reference evidence="2 3" key="1">
    <citation type="submission" date="2024-06" db="EMBL/GenBank/DDBJ databases">
        <title>The Natural Products Discovery Center: Release of the First 8490 Sequenced Strains for Exploring Actinobacteria Biosynthetic Diversity.</title>
        <authorList>
            <person name="Kalkreuter E."/>
            <person name="Kautsar S.A."/>
            <person name="Yang D."/>
            <person name="Bader C.D."/>
            <person name="Teijaro C.N."/>
            <person name="Fluegel L."/>
            <person name="Davis C.M."/>
            <person name="Simpson J.R."/>
            <person name="Lauterbach L."/>
            <person name="Steele A.D."/>
            <person name="Gui C."/>
            <person name="Meng S."/>
            <person name="Li G."/>
            <person name="Viehrig K."/>
            <person name="Ye F."/>
            <person name="Su P."/>
            <person name="Kiefer A.F."/>
            <person name="Nichols A."/>
            <person name="Cepeda A.J."/>
            <person name="Yan W."/>
            <person name="Fan B."/>
            <person name="Jiang Y."/>
            <person name="Adhikari A."/>
            <person name="Zheng C.-J."/>
            <person name="Schuster L."/>
            <person name="Cowan T.M."/>
            <person name="Smanski M.J."/>
            <person name="Chevrette M.G."/>
            <person name="De Carvalho L.P.S."/>
            <person name="Shen B."/>
        </authorList>
    </citation>
    <scope>NUCLEOTIDE SEQUENCE [LARGE SCALE GENOMIC DNA]</scope>
    <source>
        <strain evidence="2 3">NPDC006337</strain>
    </source>
</reference>
<accession>A0ABV2W4X6</accession>
<keyword evidence="3" id="KW-1185">Reference proteome</keyword>
<evidence type="ECO:0000313" key="3">
    <source>
        <dbReference type="Proteomes" id="UP001550378"/>
    </source>
</evidence>
<evidence type="ECO:0000256" key="1">
    <source>
        <dbReference type="SAM" id="SignalP"/>
    </source>
</evidence>
<name>A0ABV2W4X6_9ACTN</name>
<dbReference type="RefSeq" id="WP_359805975.1">
    <property type="nucleotide sequence ID" value="NZ_JBEXZQ010000011.1"/>
</dbReference>
<dbReference type="Proteomes" id="UP001550378">
    <property type="component" value="Unassembled WGS sequence"/>
</dbReference>
<organism evidence="2 3">
    <name type="scientific">Streptomyces lavendulocolor</name>
    <dbReference type="NCBI Taxonomy" id="67316"/>
    <lineage>
        <taxon>Bacteria</taxon>
        <taxon>Bacillati</taxon>
        <taxon>Actinomycetota</taxon>
        <taxon>Actinomycetes</taxon>
        <taxon>Kitasatosporales</taxon>
        <taxon>Streptomycetaceae</taxon>
        <taxon>Streptomyces</taxon>
    </lineage>
</organism>
<sequence>MPRTALARAPRALALLALTGAALAPSATAAHAESLNGGLVDKVHVGADGRLGQHVLDEAVDALHTVQSKASIRPGARP</sequence>
<protein>
    <submittedName>
        <fullName evidence="2">Uncharacterized protein</fullName>
    </submittedName>
</protein>
<proteinExistence type="predicted"/>